<feature type="transmembrane region" description="Helical" evidence="11">
    <location>
        <begin position="397"/>
        <end position="418"/>
    </location>
</feature>
<organism evidence="13 14">
    <name type="scientific">Microlunatus soli</name>
    <dbReference type="NCBI Taxonomy" id="630515"/>
    <lineage>
        <taxon>Bacteria</taxon>
        <taxon>Bacillati</taxon>
        <taxon>Actinomycetota</taxon>
        <taxon>Actinomycetes</taxon>
        <taxon>Propionibacteriales</taxon>
        <taxon>Propionibacteriaceae</taxon>
        <taxon>Microlunatus</taxon>
    </lineage>
</organism>
<feature type="transmembrane region" description="Helical" evidence="11">
    <location>
        <begin position="114"/>
        <end position="137"/>
    </location>
</feature>
<dbReference type="Gene3D" id="1.20.1250.20">
    <property type="entry name" value="MFS general substrate transporter like domains"/>
    <property type="match status" value="1"/>
</dbReference>
<dbReference type="GO" id="GO:0015293">
    <property type="term" value="F:symporter activity"/>
    <property type="evidence" value="ECO:0007669"/>
    <property type="project" value="UniProtKB-KW"/>
</dbReference>
<name>A0A1H1ZIG6_9ACTN</name>
<evidence type="ECO:0000256" key="1">
    <source>
        <dbReference type="ARBA" id="ARBA00004651"/>
    </source>
</evidence>
<dbReference type="GO" id="GO:0005886">
    <property type="term" value="C:plasma membrane"/>
    <property type="evidence" value="ECO:0007669"/>
    <property type="project" value="UniProtKB-SubCell"/>
</dbReference>
<feature type="transmembrane region" description="Helical" evidence="11">
    <location>
        <begin position="329"/>
        <end position="348"/>
    </location>
</feature>
<evidence type="ECO:0000256" key="6">
    <source>
        <dbReference type="ARBA" id="ARBA00022847"/>
    </source>
</evidence>
<dbReference type="PROSITE" id="PS00217">
    <property type="entry name" value="SUGAR_TRANSPORT_2"/>
    <property type="match status" value="1"/>
</dbReference>
<feature type="transmembrane region" description="Helical" evidence="11">
    <location>
        <begin position="304"/>
        <end position="323"/>
    </location>
</feature>
<keyword evidence="8 11" id="KW-0472">Membrane</keyword>
<protein>
    <recommendedName>
        <fullName evidence="10">Putative proline/betaine transporter</fullName>
    </recommendedName>
</protein>
<evidence type="ECO:0000256" key="2">
    <source>
        <dbReference type="ARBA" id="ARBA00008240"/>
    </source>
</evidence>
<keyword evidence="14" id="KW-1185">Reference proteome</keyword>
<feature type="transmembrane region" description="Helical" evidence="11">
    <location>
        <begin position="21"/>
        <end position="42"/>
    </location>
</feature>
<comment type="function">
    <text evidence="9">May be a proton symporter involved in the uptake of osmolytes such as proline and glycine betaine.</text>
</comment>
<dbReference type="Pfam" id="PF00083">
    <property type="entry name" value="Sugar_tr"/>
    <property type="match status" value="2"/>
</dbReference>
<keyword evidence="6" id="KW-0769">Symport</keyword>
<feature type="transmembrane region" description="Helical" evidence="11">
    <location>
        <begin position="84"/>
        <end position="108"/>
    </location>
</feature>
<feature type="transmembrane region" description="Helical" evidence="11">
    <location>
        <begin position="48"/>
        <end position="72"/>
    </location>
</feature>
<proteinExistence type="inferred from homology"/>
<sequence length="434" mass="45726">MAQPTRRIKHATLASTVGTALEWYDFSLYGTAAALVLPKVFFPSDDPAIGVLSSLATFAVGFLARPIGGVIIGLLGDRFGRRQMLFVTLLLMSASSVLIGCLPSHATIGLLAPILLVVLRVLQGLGAGGEYAGAMLLSAEHAQAKHRGLNASIASVGNAVGSVIATAVFFLVQGLMSDAAFLSWGWRIPFLLSFVLAVAGFVIRMKVTDSPEFTAAVAERGVVRGRFADMFAEGGRRIPLAMLMSIAPNVLSYLPSVYALSYLATSVGTASWVGLVGIIIANLLKLITIPTAGWLSDRFGGKPIMIIGSIAGAVLFYPFFFMLDSGTPVIIWAALVMIFTLCCDMSLASQASMLSMLFPVRLRYTSVTFSREITGAIVGGTLPLVAAWLTGLGGGQPWLVCVYCGVLCLLCAAGTAALPRTDAHQLERDAAVSR</sequence>
<keyword evidence="5 11" id="KW-0812">Transmembrane</keyword>
<evidence type="ECO:0000256" key="4">
    <source>
        <dbReference type="ARBA" id="ARBA00022475"/>
    </source>
</evidence>
<evidence type="ECO:0000256" key="8">
    <source>
        <dbReference type="ARBA" id="ARBA00023136"/>
    </source>
</evidence>
<dbReference type="Proteomes" id="UP000199103">
    <property type="component" value="Chromosome I"/>
</dbReference>
<evidence type="ECO:0000256" key="11">
    <source>
        <dbReference type="SAM" id="Phobius"/>
    </source>
</evidence>
<feature type="domain" description="Major facilitator superfamily (MFS) profile" evidence="12">
    <location>
        <begin position="11"/>
        <end position="423"/>
    </location>
</feature>
<gene>
    <name evidence="13" type="ORF">SAMN04489812_5243</name>
</gene>
<dbReference type="PANTHER" id="PTHR43045">
    <property type="entry name" value="SHIKIMATE TRANSPORTER"/>
    <property type="match status" value="1"/>
</dbReference>
<dbReference type="RefSeq" id="WP_091529095.1">
    <property type="nucleotide sequence ID" value="NZ_LT629772.1"/>
</dbReference>
<dbReference type="CDD" id="cd17369">
    <property type="entry name" value="MFS_ShiA_like"/>
    <property type="match status" value="1"/>
</dbReference>
<dbReference type="InterPro" id="IPR005829">
    <property type="entry name" value="Sugar_transporter_CS"/>
</dbReference>
<dbReference type="InterPro" id="IPR005828">
    <property type="entry name" value="MFS_sugar_transport-like"/>
</dbReference>
<evidence type="ECO:0000256" key="9">
    <source>
        <dbReference type="ARBA" id="ARBA00037295"/>
    </source>
</evidence>
<dbReference type="InterPro" id="IPR020846">
    <property type="entry name" value="MFS_dom"/>
</dbReference>
<dbReference type="OrthoDB" id="9771451at2"/>
<evidence type="ECO:0000256" key="3">
    <source>
        <dbReference type="ARBA" id="ARBA00022448"/>
    </source>
</evidence>
<dbReference type="PANTHER" id="PTHR43045:SF1">
    <property type="entry name" value="SHIKIMATE TRANSPORTER"/>
    <property type="match status" value="1"/>
</dbReference>
<evidence type="ECO:0000256" key="10">
    <source>
        <dbReference type="ARBA" id="ARBA00039918"/>
    </source>
</evidence>
<feature type="transmembrane region" description="Helical" evidence="11">
    <location>
        <begin position="270"/>
        <end position="292"/>
    </location>
</feature>
<dbReference type="FunFam" id="1.20.1250.20:FF:000001">
    <property type="entry name" value="Dicarboxylate MFS transporter"/>
    <property type="match status" value="1"/>
</dbReference>
<accession>A0A1H1ZIG6</accession>
<dbReference type="InterPro" id="IPR036259">
    <property type="entry name" value="MFS_trans_sf"/>
</dbReference>
<evidence type="ECO:0000313" key="13">
    <source>
        <dbReference type="EMBL" id="SDT33443.1"/>
    </source>
</evidence>
<keyword evidence="7 11" id="KW-1133">Transmembrane helix</keyword>
<feature type="transmembrane region" description="Helical" evidence="11">
    <location>
        <begin position="369"/>
        <end position="391"/>
    </location>
</feature>
<evidence type="ECO:0000259" key="12">
    <source>
        <dbReference type="PROSITE" id="PS50850"/>
    </source>
</evidence>
<evidence type="ECO:0000256" key="7">
    <source>
        <dbReference type="ARBA" id="ARBA00022989"/>
    </source>
</evidence>
<dbReference type="SUPFAM" id="SSF103473">
    <property type="entry name" value="MFS general substrate transporter"/>
    <property type="match status" value="1"/>
</dbReference>
<comment type="subcellular location">
    <subcellularLocation>
        <location evidence="1">Cell membrane</location>
        <topology evidence="1">Multi-pass membrane protein</topology>
    </subcellularLocation>
</comment>
<dbReference type="PROSITE" id="PS50850">
    <property type="entry name" value="MFS"/>
    <property type="match status" value="1"/>
</dbReference>
<feature type="transmembrane region" description="Helical" evidence="11">
    <location>
        <begin position="240"/>
        <end position="264"/>
    </location>
</feature>
<dbReference type="EMBL" id="LT629772">
    <property type="protein sequence ID" value="SDT33443.1"/>
    <property type="molecule type" value="Genomic_DNA"/>
</dbReference>
<feature type="transmembrane region" description="Helical" evidence="11">
    <location>
        <begin position="184"/>
        <end position="203"/>
    </location>
</feature>
<keyword evidence="4" id="KW-1003">Cell membrane</keyword>
<evidence type="ECO:0000256" key="5">
    <source>
        <dbReference type="ARBA" id="ARBA00022692"/>
    </source>
</evidence>
<dbReference type="STRING" id="630515.SAMN04489812_5243"/>
<comment type="similarity">
    <text evidence="2">Belongs to the major facilitator superfamily. Metabolite:H+ Symporter (MHS) family (TC 2.A.1.6) family.</text>
</comment>
<reference evidence="13 14" key="1">
    <citation type="submission" date="2016-10" db="EMBL/GenBank/DDBJ databases">
        <authorList>
            <person name="de Groot N.N."/>
        </authorList>
    </citation>
    <scope>NUCLEOTIDE SEQUENCE [LARGE SCALE GENOMIC DNA]</scope>
    <source>
        <strain evidence="13 14">DSM 21800</strain>
    </source>
</reference>
<dbReference type="AlphaFoldDB" id="A0A1H1ZIG6"/>
<keyword evidence="3" id="KW-0813">Transport</keyword>
<evidence type="ECO:0000313" key="14">
    <source>
        <dbReference type="Proteomes" id="UP000199103"/>
    </source>
</evidence>
<feature type="transmembrane region" description="Helical" evidence="11">
    <location>
        <begin position="149"/>
        <end position="172"/>
    </location>
</feature>